<organism evidence="1 2">
    <name type="scientific">Bacillus pumilus</name>
    <name type="common">Bacillus mesentericus</name>
    <dbReference type="NCBI Taxonomy" id="1408"/>
    <lineage>
        <taxon>Bacteria</taxon>
        <taxon>Bacillati</taxon>
        <taxon>Bacillota</taxon>
        <taxon>Bacilli</taxon>
        <taxon>Bacillales</taxon>
        <taxon>Bacillaceae</taxon>
        <taxon>Bacillus</taxon>
    </lineage>
</organism>
<accession>A0A2G8IP72</accession>
<evidence type="ECO:0008006" key="3">
    <source>
        <dbReference type="Google" id="ProtNLM"/>
    </source>
</evidence>
<reference evidence="1 2" key="1">
    <citation type="submission" date="2017-11" db="EMBL/GenBank/DDBJ databases">
        <title>Draft genome sequence of Bacillus pumilus 51_5il from lake Gorkoye (Russia: Novosibirsk region).</title>
        <authorList>
            <person name="Shipova A.A."/>
            <person name="Rozanov A.S."/>
            <person name="Bryanskaya A.V."/>
            <person name="Peltek S.E."/>
        </authorList>
    </citation>
    <scope>NUCLEOTIDE SEQUENCE [LARGE SCALE GENOMIC DNA]</scope>
    <source>
        <strain evidence="1 2">51_5il</strain>
    </source>
</reference>
<sequence>MEQFERSLKHYSHLKQELIKTAQKLNSCESEEKEMYQEIALCYSKHLKKMNKLLEEKYGLNLCSIET</sequence>
<evidence type="ECO:0000313" key="2">
    <source>
        <dbReference type="Proteomes" id="UP000230768"/>
    </source>
</evidence>
<evidence type="ECO:0000313" key="1">
    <source>
        <dbReference type="EMBL" id="PIK25274.1"/>
    </source>
</evidence>
<dbReference type="EMBL" id="PEKP01000043">
    <property type="protein sequence ID" value="PIK25274.1"/>
    <property type="molecule type" value="Genomic_DNA"/>
</dbReference>
<dbReference type="AlphaFoldDB" id="A0A2G8IP72"/>
<gene>
    <name evidence="1" type="ORF">CTV99_18750</name>
</gene>
<protein>
    <recommendedName>
        <fullName evidence="3">Transcriptional regulator</fullName>
    </recommendedName>
</protein>
<comment type="caution">
    <text evidence="1">The sequence shown here is derived from an EMBL/GenBank/DDBJ whole genome shotgun (WGS) entry which is preliminary data.</text>
</comment>
<proteinExistence type="predicted"/>
<dbReference type="RefSeq" id="WP_099728834.1">
    <property type="nucleotide sequence ID" value="NZ_PEKP01000043.1"/>
</dbReference>
<dbReference type="Proteomes" id="UP000230768">
    <property type="component" value="Unassembled WGS sequence"/>
</dbReference>
<name>A0A2G8IP72_BACPU</name>